<dbReference type="PANTHER" id="PTHR38834">
    <property type="entry name" value="PERIPLASMIC SUBSTRATE BINDING PROTEIN FAMILY 3"/>
    <property type="match status" value="1"/>
</dbReference>
<keyword evidence="1" id="KW-0812">Transmembrane</keyword>
<feature type="domain" description="Solute-binding protein family 3/N-terminal" evidence="2">
    <location>
        <begin position="79"/>
        <end position="298"/>
    </location>
</feature>
<dbReference type="EMBL" id="SPMY01000017">
    <property type="protein sequence ID" value="NMQ27307.1"/>
    <property type="molecule type" value="Genomic_DNA"/>
</dbReference>
<gene>
    <name evidence="3" type="ORF">E4Q23_05775</name>
</gene>
<dbReference type="SMART" id="SM00062">
    <property type="entry name" value="PBPb"/>
    <property type="match status" value="1"/>
</dbReference>
<feature type="transmembrane region" description="Helical" evidence="1">
    <location>
        <begin position="41"/>
        <end position="59"/>
    </location>
</feature>
<dbReference type="PANTHER" id="PTHR38834:SF3">
    <property type="entry name" value="SOLUTE-BINDING PROTEIN FAMILY 3_N-TERMINAL DOMAIN-CONTAINING PROTEIN"/>
    <property type="match status" value="1"/>
</dbReference>
<organism evidence="3 4">
    <name type="scientific">Candidatus Accumulibacter phosphatis</name>
    <dbReference type="NCBI Taxonomy" id="327160"/>
    <lineage>
        <taxon>Bacteria</taxon>
        <taxon>Pseudomonadati</taxon>
        <taxon>Pseudomonadota</taxon>
        <taxon>Betaproteobacteria</taxon>
        <taxon>Candidatus Accumulibacter</taxon>
    </lineage>
</organism>
<sequence>MQAEPQAVVFRHLHGRRCFPADRDDSGDHSRRHVRHFLRRTHVRILFVFLAALFALAPHSGVQAQAVARADELRLLAAELPPYTFQIPPVSVTETPGVKQGFVYELVSEMAKRAGHSGVIEFMPWDAAQRIAQTQPNIGILALTRSPEREDKYSWLAKLYTDDLVVVGGAGIDVASLDKVKDRPIGVLSNSGAEALLEERGFKRIRPHHEEWMNARQMQQRRIDAWLAPRLMIIYGMREVGGNLDALNFGEIVRESGIYLAGSKDLPDAEVQKWQKALEEVKADGTYQRIADQYNRLKIEPIPDDLRRRLSQPVWTN</sequence>
<name>A0ABX1TWV2_9PROT</name>
<dbReference type="Proteomes" id="UP000749010">
    <property type="component" value="Unassembled WGS sequence"/>
</dbReference>
<keyword evidence="1" id="KW-0472">Membrane</keyword>
<dbReference type="InterPro" id="IPR001638">
    <property type="entry name" value="Solute-binding_3/MltF_N"/>
</dbReference>
<evidence type="ECO:0000313" key="3">
    <source>
        <dbReference type="EMBL" id="NMQ27307.1"/>
    </source>
</evidence>
<keyword evidence="4" id="KW-1185">Reference proteome</keyword>
<dbReference type="Pfam" id="PF00497">
    <property type="entry name" value="SBP_bac_3"/>
    <property type="match status" value="1"/>
</dbReference>
<reference evidence="3 4" key="1">
    <citation type="submission" date="2019-03" db="EMBL/GenBank/DDBJ databases">
        <title>Metabolic reconstructions from genomes of highly enriched 'Candidatus Accumulibacter' and 'Candidatus Competibacter' bioreactor populations.</title>
        <authorList>
            <person name="Annavajhala M.K."/>
            <person name="Welles L."/>
            <person name="Abbas B."/>
            <person name="Sorokin D."/>
            <person name="Park H."/>
            <person name="Van Loosdrecht M."/>
            <person name="Chandran K."/>
        </authorList>
    </citation>
    <scope>NUCLEOTIDE SEQUENCE [LARGE SCALE GENOMIC DNA]</scope>
    <source>
        <strain evidence="3 4">SBR_S</strain>
    </source>
</reference>
<accession>A0ABX1TWV2</accession>
<proteinExistence type="predicted"/>
<evidence type="ECO:0000256" key="1">
    <source>
        <dbReference type="SAM" id="Phobius"/>
    </source>
</evidence>
<keyword evidence="1" id="KW-1133">Transmembrane helix</keyword>
<dbReference type="Gene3D" id="3.40.190.10">
    <property type="entry name" value="Periplasmic binding protein-like II"/>
    <property type="match status" value="2"/>
</dbReference>
<evidence type="ECO:0000313" key="4">
    <source>
        <dbReference type="Proteomes" id="UP000749010"/>
    </source>
</evidence>
<comment type="caution">
    <text evidence="3">The sequence shown here is derived from an EMBL/GenBank/DDBJ whole genome shotgun (WGS) entry which is preliminary data.</text>
</comment>
<dbReference type="SUPFAM" id="SSF53850">
    <property type="entry name" value="Periplasmic binding protein-like II"/>
    <property type="match status" value="1"/>
</dbReference>
<evidence type="ECO:0000259" key="2">
    <source>
        <dbReference type="SMART" id="SM00062"/>
    </source>
</evidence>
<protein>
    <submittedName>
        <fullName evidence="3">Transporter substrate-binding domain-containing protein</fullName>
    </submittedName>
</protein>